<keyword evidence="2 9" id="KW-1003">Cell membrane</keyword>
<dbReference type="AlphaFoldDB" id="A0A511RKA4"/>
<proteinExistence type="inferred from homology"/>
<feature type="transmembrane region" description="Helical" evidence="9">
    <location>
        <begin position="80"/>
        <end position="97"/>
    </location>
</feature>
<evidence type="ECO:0000256" key="6">
    <source>
        <dbReference type="ARBA" id="ARBA00022801"/>
    </source>
</evidence>
<dbReference type="GO" id="GO:0004190">
    <property type="term" value="F:aspartic-type endopeptidase activity"/>
    <property type="evidence" value="ECO:0007669"/>
    <property type="project" value="UniProtKB-UniRule"/>
</dbReference>
<feature type="active site" evidence="9">
    <location>
        <position position="107"/>
    </location>
</feature>
<evidence type="ECO:0000256" key="10">
    <source>
        <dbReference type="RuleBase" id="RU000594"/>
    </source>
</evidence>
<name>A0A511RKA4_9DEIN</name>
<keyword evidence="7 9" id="KW-1133">Transmembrane helix</keyword>
<feature type="transmembrane region" description="Helical" evidence="9">
    <location>
        <begin position="117"/>
        <end position="137"/>
    </location>
</feature>
<comment type="catalytic activity">
    <reaction evidence="9 10">
        <text>Release of signal peptides from bacterial membrane prolipoproteins. Hydrolyzes -Xaa-Yaa-Zaa-|-(S,diacylglyceryl)Cys-, in which Xaa is hydrophobic (preferably Leu), and Yaa (Ala or Ser) and Zaa (Gly or Ala) have small, neutral side chains.</text>
        <dbReference type="EC" id="3.4.23.36"/>
    </reaction>
</comment>
<comment type="subcellular location">
    <subcellularLocation>
        <location evidence="9">Cell membrane</location>
        <topology evidence="9">Multi-pass membrane protein</topology>
    </subcellularLocation>
</comment>
<keyword evidence="12" id="KW-0449">Lipoprotein</keyword>
<evidence type="ECO:0000313" key="12">
    <source>
        <dbReference type="EMBL" id="GEM90080.1"/>
    </source>
</evidence>
<dbReference type="PANTHER" id="PTHR33695">
    <property type="entry name" value="LIPOPROTEIN SIGNAL PEPTIDASE"/>
    <property type="match status" value="1"/>
</dbReference>
<dbReference type="PANTHER" id="PTHR33695:SF1">
    <property type="entry name" value="LIPOPROTEIN SIGNAL PEPTIDASE"/>
    <property type="match status" value="1"/>
</dbReference>
<dbReference type="RefSeq" id="WP_147147507.1">
    <property type="nucleotide sequence ID" value="NZ_BJXN01000009.1"/>
</dbReference>
<dbReference type="UniPathway" id="UPA00665"/>
<accession>A0A511RKA4</accession>
<evidence type="ECO:0000256" key="2">
    <source>
        <dbReference type="ARBA" id="ARBA00022475"/>
    </source>
</evidence>
<dbReference type="HAMAP" id="MF_00161">
    <property type="entry name" value="LspA"/>
    <property type="match status" value="1"/>
</dbReference>
<protein>
    <recommendedName>
        <fullName evidence="9">Lipoprotein signal peptidase</fullName>
        <ecNumber evidence="9">3.4.23.36</ecNumber>
    </recommendedName>
    <alternativeName>
        <fullName evidence="9">Prolipoprotein signal peptidase</fullName>
    </alternativeName>
    <alternativeName>
        <fullName evidence="9">Signal peptidase II</fullName>
        <shortName evidence="9">SPase II</shortName>
    </alternativeName>
</protein>
<dbReference type="Proteomes" id="UP000321827">
    <property type="component" value="Unassembled WGS sequence"/>
</dbReference>
<comment type="caution">
    <text evidence="9">Lacks conserved residue(s) required for the propagation of feature annotation.</text>
</comment>
<dbReference type="NCBIfam" id="TIGR00077">
    <property type="entry name" value="lspA"/>
    <property type="match status" value="1"/>
</dbReference>
<dbReference type="Pfam" id="PF01252">
    <property type="entry name" value="Peptidase_A8"/>
    <property type="match status" value="1"/>
</dbReference>
<sequence length="142" mass="15153">MPTVLIPLLLAADQISKLLALRFLDPVPDRLLPGLYLTLVQNTGVAFGLFKGNPTLLGGFSLLVGFALLVYLARTRSAPLFIFALSLVAAGALGNAVDRLGRGWVVDFLDIGPGLWPVFNLADSFVVVGVVLLLLPWGRARS</sequence>
<comment type="similarity">
    <text evidence="1 9 11">Belongs to the peptidase A8 family.</text>
</comment>
<comment type="function">
    <text evidence="9 10">This protein specifically catalyzes the removal of signal peptides from prolipoproteins.</text>
</comment>
<dbReference type="PRINTS" id="PR00781">
    <property type="entry name" value="LIPOSIGPTASE"/>
</dbReference>
<evidence type="ECO:0000313" key="13">
    <source>
        <dbReference type="Proteomes" id="UP000321827"/>
    </source>
</evidence>
<gene>
    <name evidence="9 12" type="primary">lspA</name>
    <name evidence="12" type="ORF">ODE01S_15140</name>
</gene>
<evidence type="ECO:0000256" key="11">
    <source>
        <dbReference type="RuleBase" id="RU004181"/>
    </source>
</evidence>
<dbReference type="InterPro" id="IPR001872">
    <property type="entry name" value="Peptidase_A8"/>
</dbReference>
<keyword evidence="6 9" id="KW-0378">Hydrolase</keyword>
<keyword evidence="8 9" id="KW-0472">Membrane</keyword>
<dbReference type="PROSITE" id="PS00855">
    <property type="entry name" value="SPASE_II"/>
    <property type="match status" value="1"/>
</dbReference>
<evidence type="ECO:0000256" key="5">
    <source>
        <dbReference type="ARBA" id="ARBA00022750"/>
    </source>
</evidence>
<reference evidence="12 13" key="1">
    <citation type="submission" date="2019-07" db="EMBL/GenBank/DDBJ databases">
        <title>Whole genome shotgun sequence of Oceanithermus desulfurans NBRC 100063.</title>
        <authorList>
            <person name="Hosoyama A."/>
            <person name="Uohara A."/>
            <person name="Ohji S."/>
            <person name="Ichikawa N."/>
        </authorList>
    </citation>
    <scope>NUCLEOTIDE SEQUENCE [LARGE SCALE GENOMIC DNA]</scope>
    <source>
        <strain evidence="12 13">NBRC 100063</strain>
    </source>
</reference>
<evidence type="ECO:0000256" key="3">
    <source>
        <dbReference type="ARBA" id="ARBA00022670"/>
    </source>
</evidence>
<keyword evidence="4 9" id="KW-0812">Transmembrane</keyword>
<keyword evidence="5 9" id="KW-0064">Aspartyl protease</keyword>
<feature type="transmembrane region" description="Helical" evidence="9">
    <location>
        <begin position="55"/>
        <end position="73"/>
    </location>
</feature>
<comment type="caution">
    <text evidence="12">The sequence shown here is derived from an EMBL/GenBank/DDBJ whole genome shotgun (WGS) entry which is preliminary data.</text>
</comment>
<organism evidence="12 13">
    <name type="scientific">Oceanithermus desulfurans NBRC 100063</name>
    <dbReference type="NCBI Taxonomy" id="1227550"/>
    <lineage>
        <taxon>Bacteria</taxon>
        <taxon>Thermotogati</taxon>
        <taxon>Deinococcota</taxon>
        <taxon>Deinococci</taxon>
        <taxon>Thermales</taxon>
        <taxon>Thermaceae</taxon>
        <taxon>Oceanithermus</taxon>
    </lineage>
</organism>
<dbReference type="EMBL" id="BJXN01000009">
    <property type="protein sequence ID" value="GEM90080.1"/>
    <property type="molecule type" value="Genomic_DNA"/>
</dbReference>
<evidence type="ECO:0000256" key="8">
    <source>
        <dbReference type="ARBA" id="ARBA00023136"/>
    </source>
</evidence>
<evidence type="ECO:0000256" key="1">
    <source>
        <dbReference type="ARBA" id="ARBA00006139"/>
    </source>
</evidence>
<feature type="active site" evidence="9">
    <location>
        <position position="123"/>
    </location>
</feature>
<comment type="pathway">
    <text evidence="9">Protein modification; lipoprotein biosynthesis (signal peptide cleavage).</text>
</comment>
<evidence type="ECO:0000256" key="9">
    <source>
        <dbReference type="HAMAP-Rule" id="MF_00161"/>
    </source>
</evidence>
<dbReference type="EC" id="3.4.23.36" evidence="9"/>
<evidence type="ECO:0000256" key="4">
    <source>
        <dbReference type="ARBA" id="ARBA00022692"/>
    </source>
</evidence>
<dbReference type="GO" id="GO:0006508">
    <property type="term" value="P:proteolysis"/>
    <property type="evidence" value="ECO:0007669"/>
    <property type="project" value="UniProtKB-KW"/>
</dbReference>
<evidence type="ECO:0000256" key="7">
    <source>
        <dbReference type="ARBA" id="ARBA00022989"/>
    </source>
</evidence>
<dbReference type="GO" id="GO:0005886">
    <property type="term" value="C:plasma membrane"/>
    <property type="evidence" value="ECO:0007669"/>
    <property type="project" value="UniProtKB-SubCell"/>
</dbReference>
<dbReference type="OrthoDB" id="9810259at2"/>
<keyword evidence="3 9" id="KW-0645">Protease</keyword>